<dbReference type="CDD" id="cd00068">
    <property type="entry name" value="GGL"/>
    <property type="match status" value="1"/>
</dbReference>
<keyword evidence="3 5" id="KW-0472">Membrane</keyword>
<dbReference type="SMART" id="SM00224">
    <property type="entry name" value="GGL"/>
    <property type="match status" value="1"/>
</dbReference>
<feature type="domain" description="G protein gamma" evidence="6">
    <location>
        <begin position="21"/>
        <end position="77"/>
    </location>
</feature>
<dbReference type="Pfam" id="PF00631">
    <property type="entry name" value="G-gamma"/>
    <property type="match status" value="1"/>
</dbReference>
<evidence type="ECO:0000256" key="5">
    <source>
        <dbReference type="RuleBase" id="RU004973"/>
    </source>
</evidence>
<evidence type="ECO:0000313" key="7">
    <source>
        <dbReference type="Ensembl" id="ENSCPRP00005010296.1"/>
    </source>
</evidence>
<keyword evidence="2 5" id="KW-1003">Cell membrane</keyword>
<evidence type="ECO:0000259" key="6">
    <source>
        <dbReference type="PROSITE" id="PS50058"/>
    </source>
</evidence>
<evidence type="ECO:0000256" key="3">
    <source>
        <dbReference type="ARBA" id="ARBA00023136"/>
    </source>
</evidence>
<keyword evidence="5" id="KW-0449">Lipoprotein</keyword>
<dbReference type="PANTHER" id="PTHR13809">
    <property type="entry name" value="GUANINE NUCLEOTIDE-BINDING PROTEIN GAMMA SUBUNIT"/>
    <property type="match status" value="1"/>
</dbReference>
<comment type="function">
    <text evidence="5">Guanine nucleotide-binding proteins (G proteins) are involved as a modulator or transducer in various transmembrane signaling systems. The beta and gamma chains are required for the GTPase activity, for replacement of GDP by GTP, and for G protein-effector interaction.</text>
</comment>
<comment type="subcellular location">
    <subcellularLocation>
        <location evidence="5">Cell membrane</location>
        <topology evidence="5">Lipid-anchor</topology>
        <orientation evidence="5">Cytoplasmic side</orientation>
    </subcellularLocation>
</comment>
<dbReference type="Gene3D" id="4.10.260.10">
    <property type="entry name" value="Transducin (heterotrimeric G protein), gamma chain"/>
    <property type="match status" value="1"/>
</dbReference>
<dbReference type="InterPro" id="IPR036284">
    <property type="entry name" value="GGL_sf"/>
</dbReference>
<protein>
    <recommendedName>
        <fullName evidence="5">Guanine nucleotide-binding protein subunit gamma</fullName>
    </recommendedName>
</protein>
<proteinExistence type="inferred from homology"/>
<comment type="subunit">
    <text evidence="5">G proteins are composed of 3 units; alpha, beta and gamma.</text>
</comment>
<keyword evidence="8" id="KW-1185">Reference proteome</keyword>
<dbReference type="InterPro" id="IPR015898">
    <property type="entry name" value="G-protein_gamma-like_dom"/>
</dbReference>
<dbReference type="InterPro" id="IPR001770">
    <property type="entry name" value="G-protein_gamma"/>
</dbReference>
<dbReference type="GeneTree" id="ENSGT00940000173702"/>
<reference evidence="7" key="2">
    <citation type="submission" date="2025-09" db="UniProtKB">
        <authorList>
            <consortium name="Ensembl"/>
        </authorList>
    </citation>
    <scope>IDENTIFICATION</scope>
</reference>
<evidence type="ECO:0000313" key="8">
    <source>
        <dbReference type="Proteomes" id="UP000594220"/>
    </source>
</evidence>
<reference evidence="7" key="1">
    <citation type="submission" date="2025-08" db="UniProtKB">
        <authorList>
            <consortium name="Ensembl"/>
        </authorList>
    </citation>
    <scope>IDENTIFICATION</scope>
</reference>
<organism evidence="7 8">
    <name type="scientific">Crocodylus porosus</name>
    <name type="common">Saltwater crocodile</name>
    <name type="synonym">Estuarine crocodile</name>
    <dbReference type="NCBI Taxonomy" id="8502"/>
    <lineage>
        <taxon>Eukaryota</taxon>
        <taxon>Metazoa</taxon>
        <taxon>Chordata</taxon>
        <taxon>Craniata</taxon>
        <taxon>Vertebrata</taxon>
        <taxon>Euteleostomi</taxon>
        <taxon>Archelosauria</taxon>
        <taxon>Archosauria</taxon>
        <taxon>Crocodylia</taxon>
        <taxon>Longirostres</taxon>
        <taxon>Crocodylidae</taxon>
        <taxon>Crocodylus</taxon>
    </lineage>
</organism>
<dbReference type="GO" id="GO:0031681">
    <property type="term" value="F:G-protein beta-subunit binding"/>
    <property type="evidence" value="ECO:0007669"/>
    <property type="project" value="InterPro"/>
</dbReference>
<evidence type="ECO:0000256" key="1">
    <source>
        <dbReference type="ARBA" id="ARBA00007431"/>
    </source>
</evidence>
<dbReference type="PROSITE" id="PS50058">
    <property type="entry name" value="G_PROTEIN_GAMMA"/>
    <property type="match status" value="1"/>
</dbReference>
<accession>A0A7M4EID8</accession>
<sequence>GPWSTAGTTRVGMSTHDPTGRIEVYMDRIKIPKAAADLLAYCDAHIGEDPLIMPVLASENPFREKKLFVSSFDSICN</sequence>
<dbReference type="AlphaFoldDB" id="A0A7M4EID8"/>
<evidence type="ECO:0000256" key="2">
    <source>
        <dbReference type="ARBA" id="ARBA00022475"/>
    </source>
</evidence>
<dbReference type="GO" id="GO:0007186">
    <property type="term" value="P:G protein-coupled receptor signaling pathway"/>
    <property type="evidence" value="ECO:0007669"/>
    <property type="project" value="InterPro"/>
</dbReference>
<dbReference type="PRINTS" id="PR00321">
    <property type="entry name" value="GPROTEING"/>
</dbReference>
<keyword evidence="4 5" id="KW-0807">Transducer</keyword>
<dbReference type="Proteomes" id="UP000594220">
    <property type="component" value="Unplaced"/>
</dbReference>
<comment type="similarity">
    <text evidence="1 5">Belongs to the G protein gamma family.</text>
</comment>
<dbReference type="GO" id="GO:0005834">
    <property type="term" value="C:heterotrimeric G-protein complex"/>
    <property type="evidence" value="ECO:0007669"/>
    <property type="project" value="InterPro"/>
</dbReference>
<dbReference type="Ensembl" id="ENSCPRT00005012121.1">
    <property type="protein sequence ID" value="ENSCPRP00005010296.1"/>
    <property type="gene ID" value="ENSCPRG00005007338.1"/>
</dbReference>
<evidence type="ECO:0000256" key="4">
    <source>
        <dbReference type="ARBA" id="ARBA00023224"/>
    </source>
</evidence>
<dbReference type="SUPFAM" id="SSF48670">
    <property type="entry name" value="Transducin (heterotrimeric G protein), gamma chain"/>
    <property type="match status" value="1"/>
</dbReference>
<name>A0A7M4EID8_CROPO</name>
<dbReference type="SMART" id="SM01224">
    <property type="entry name" value="G_gamma"/>
    <property type="match status" value="1"/>
</dbReference>